<comment type="caution">
    <text evidence="2">The sequence shown here is derived from an EMBL/GenBank/DDBJ whole genome shotgun (WGS) entry which is preliminary data.</text>
</comment>
<dbReference type="RefSeq" id="WP_339574888.1">
    <property type="nucleotide sequence ID" value="NZ_JBBIAA010000008.1"/>
</dbReference>
<keyword evidence="1" id="KW-0472">Membrane</keyword>
<organism evidence="2 3">
    <name type="scientific">Pseudokineococcus basanitobsidens</name>
    <dbReference type="NCBI Taxonomy" id="1926649"/>
    <lineage>
        <taxon>Bacteria</taxon>
        <taxon>Bacillati</taxon>
        <taxon>Actinomycetota</taxon>
        <taxon>Actinomycetes</taxon>
        <taxon>Kineosporiales</taxon>
        <taxon>Kineosporiaceae</taxon>
        <taxon>Pseudokineococcus</taxon>
    </lineage>
</organism>
<evidence type="ECO:0000313" key="3">
    <source>
        <dbReference type="Proteomes" id="UP001387100"/>
    </source>
</evidence>
<feature type="transmembrane region" description="Helical" evidence="1">
    <location>
        <begin position="70"/>
        <end position="90"/>
    </location>
</feature>
<accession>A0ABU8RKB2</accession>
<keyword evidence="1" id="KW-0812">Transmembrane</keyword>
<dbReference type="Proteomes" id="UP001387100">
    <property type="component" value="Unassembled WGS sequence"/>
</dbReference>
<keyword evidence="1" id="KW-1133">Transmembrane helix</keyword>
<dbReference type="Pfam" id="PF09656">
    <property type="entry name" value="PGPGW"/>
    <property type="match status" value="1"/>
</dbReference>
<keyword evidence="3" id="KW-1185">Reference proteome</keyword>
<protein>
    <submittedName>
        <fullName evidence="2">PGPGW domain-containing protein</fullName>
    </submittedName>
</protein>
<dbReference type="EMBL" id="JBBIAA010000008">
    <property type="protein sequence ID" value="MEJ5945503.1"/>
    <property type="molecule type" value="Genomic_DNA"/>
</dbReference>
<proteinExistence type="predicted"/>
<feature type="transmembrane region" description="Helical" evidence="1">
    <location>
        <begin position="6"/>
        <end position="39"/>
    </location>
</feature>
<evidence type="ECO:0000256" key="1">
    <source>
        <dbReference type="SAM" id="Phobius"/>
    </source>
</evidence>
<sequence length="127" mass="12687">MPTAVVAVVGGVLTLAGVALLVLPGPGMLLVAAGLAVLASRFAWAKRPLGYARNRAEAGMRQVARRRASALFALACAAALLLVGALGLAGVEAPGLTRLTAVLMAGSGAFLVGTVLYARAAGNRRPV</sequence>
<evidence type="ECO:0000313" key="2">
    <source>
        <dbReference type="EMBL" id="MEJ5945503.1"/>
    </source>
</evidence>
<name>A0ABU8RKB2_9ACTN</name>
<gene>
    <name evidence="2" type="ORF">WDZ17_09395</name>
</gene>
<reference evidence="2 3" key="1">
    <citation type="journal article" date="2017" name="Int. J. Syst. Evol. Microbiol.">
        <title>Pseudokineococcus basanitobsidens sp. nov., isolated from volcanic rock.</title>
        <authorList>
            <person name="Lee D.W."/>
            <person name="Park M.Y."/>
            <person name="Kim J.J."/>
            <person name="Kim B.S."/>
        </authorList>
    </citation>
    <scope>NUCLEOTIDE SEQUENCE [LARGE SCALE GENOMIC DNA]</scope>
    <source>
        <strain evidence="2 3">DSM 103726</strain>
    </source>
</reference>
<dbReference type="InterPro" id="IPR019099">
    <property type="entry name" value="Uncharacterised_PGPGW_TM"/>
</dbReference>
<feature type="transmembrane region" description="Helical" evidence="1">
    <location>
        <begin position="96"/>
        <end position="118"/>
    </location>
</feature>